<accession>A0A939HRM0</accession>
<evidence type="ECO:0000313" key="1">
    <source>
        <dbReference type="EMBL" id="MBO1326506.1"/>
    </source>
</evidence>
<sequence>MPPRTPSKLAGANLPDVLELSGMADEIAASAIRADTLEQVLSALVASGRAAEAARLLAYALPRREAVWWACMCARHSAPATLPEATLAARSLTENWVRQPDEDTGRQAMEAARKAGLQSPESWAALAAFWSGASITPPRTPPVPPAAHLAGTAVASAVALAAVRGNAEKRDTRLTFFLRSAQDIATGGAGRLPMETA</sequence>
<dbReference type="AlphaFoldDB" id="A0A939HRM0"/>
<evidence type="ECO:0000313" key="2">
    <source>
        <dbReference type="Proteomes" id="UP000664073"/>
    </source>
</evidence>
<proteinExistence type="predicted"/>
<dbReference type="InterPro" id="IPR053855">
    <property type="entry name" value="DUF6931"/>
</dbReference>
<dbReference type="Pfam" id="PF22011">
    <property type="entry name" value="DUF6931"/>
    <property type="match status" value="1"/>
</dbReference>
<comment type="caution">
    <text evidence="1">The sequence shown here is derived from an EMBL/GenBank/DDBJ whole genome shotgun (WGS) entry which is preliminary data.</text>
</comment>
<keyword evidence="2" id="KW-1185">Reference proteome</keyword>
<gene>
    <name evidence="1" type="ORF">J2D77_15260</name>
</gene>
<protein>
    <submittedName>
        <fullName evidence="1">Uncharacterized protein</fullName>
    </submittedName>
</protein>
<reference evidence="1" key="1">
    <citation type="submission" date="2021-03" db="EMBL/GenBank/DDBJ databases">
        <title>The complete genome sequence of Acetobacter sp. TBRC 12339.</title>
        <authorList>
            <person name="Charoenyingcharoen P."/>
            <person name="Yukphan P."/>
        </authorList>
    </citation>
    <scope>NUCLEOTIDE SEQUENCE</scope>
    <source>
        <strain evidence="1">TBRC 12339</strain>
    </source>
</reference>
<organism evidence="1 2">
    <name type="scientific">Acetobacter garciniae</name>
    <dbReference type="NCBI Taxonomy" id="2817435"/>
    <lineage>
        <taxon>Bacteria</taxon>
        <taxon>Pseudomonadati</taxon>
        <taxon>Pseudomonadota</taxon>
        <taxon>Alphaproteobacteria</taxon>
        <taxon>Acetobacterales</taxon>
        <taxon>Acetobacteraceae</taxon>
        <taxon>Acetobacter</taxon>
    </lineage>
</organism>
<name>A0A939HRM0_9PROT</name>
<dbReference type="Proteomes" id="UP000664073">
    <property type="component" value="Unassembled WGS sequence"/>
</dbReference>
<dbReference type="EMBL" id="JAFVMH010000011">
    <property type="protein sequence ID" value="MBO1326506.1"/>
    <property type="molecule type" value="Genomic_DNA"/>
</dbReference>